<dbReference type="GO" id="GO:0005739">
    <property type="term" value="C:mitochondrion"/>
    <property type="evidence" value="ECO:0007669"/>
    <property type="project" value="UniProtKB-SubCell"/>
</dbReference>
<dbReference type="GO" id="GO:0006979">
    <property type="term" value="P:response to oxidative stress"/>
    <property type="evidence" value="ECO:0007669"/>
    <property type="project" value="TreeGrafter"/>
</dbReference>
<comment type="caution">
    <text evidence="7">The sequence shown here is derived from an EMBL/GenBank/DDBJ whole genome shotgun (WGS) entry which is preliminary data.</text>
</comment>
<feature type="compositionally biased region" description="Polar residues" evidence="5">
    <location>
        <begin position="1"/>
        <end position="11"/>
    </location>
</feature>
<feature type="compositionally biased region" description="Low complexity" evidence="5">
    <location>
        <begin position="81"/>
        <end position="99"/>
    </location>
</feature>
<dbReference type="InterPro" id="IPR006571">
    <property type="entry name" value="TLDc_dom"/>
</dbReference>
<dbReference type="AlphaFoldDB" id="A0A367K0R7"/>
<evidence type="ECO:0000256" key="2">
    <source>
        <dbReference type="ARBA" id="ARBA00009540"/>
    </source>
</evidence>
<dbReference type="STRING" id="86630.A0A367K0R7"/>
<dbReference type="PANTHER" id="PTHR23354">
    <property type="entry name" value="NUCLEOLAR PROTEIN 7/ESTROGEN RECEPTOR COACTIVATOR-RELATED"/>
    <property type="match status" value="1"/>
</dbReference>
<keyword evidence="3" id="KW-0496">Mitochondrion</keyword>
<evidence type="ECO:0000259" key="6">
    <source>
        <dbReference type="PROSITE" id="PS51886"/>
    </source>
</evidence>
<feature type="compositionally biased region" description="Basic and acidic residues" evidence="5">
    <location>
        <begin position="12"/>
        <end position="36"/>
    </location>
</feature>
<proteinExistence type="inferred from homology"/>
<evidence type="ECO:0000313" key="7">
    <source>
        <dbReference type="EMBL" id="RCH95794.1"/>
    </source>
</evidence>
<organism evidence="7 8">
    <name type="scientific">Rhizopus azygosporus</name>
    <name type="common">Rhizopus microsporus var. azygosporus</name>
    <dbReference type="NCBI Taxonomy" id="86630"/>
    <lineage>
        <taxon>Eukaryota</taxon>
        <taxon>Fungi</taxon>
        <taxon>Fungi incertae sedis</taxon>
        <taxon>Mucoromycota</taxon>
        <taxon>Mucoromycotina</taxon>
        <taxon>Mucoromycetes</taxon>
        <taxon>Mucorales</taxon>
        <taxon>Mucorineae</taxon>
        <taxon>Rhizopodaceae</taxon>
        <taxon>Rhizopus</taxon>
    </lineage>
</organism>
<name>A0A367K0R7_RHIAZ</name>
<dbReference type="PROSITE" id="PS51886">
    <property type="entry name" value="TLDC"/>
    <property type="match status" value="1"/>
</dbReference>
<accession>A0A367K0R7</accession>
<protein>
    <recommendedName>
        <fullName evidence="4">Oxidation resistance protein 1</fullName>
    </recommendedName>
</protein>
<feature type="region of interest" description="Disordered" evidence="5">
    <location>
        <begin position="52"/>
        <end position="71"/>
    </location>
</feature>
<dbReference type="OrthoDB" id="26679at2759"/>
<feature type="region of interest" description="Disordered" evidence="5">
    <location>
        <begin position="81"/>
        <end position="104"/>
    </location>
</feature>
<feature type="region of interest" description="Disordered" evidence="5">
    <location>
        <begin position="1"/>
        <end position="37"/>
    </location>
</feature>
<keyword evidence="8" id="KW-1185">Reference proteome</keyword>
<evidence type="ECO:0000256" key="1">
    <source>
        <dbReference type="ARBA" id="ARBA00004173"/>
    </source>
</evidence>
<dbReference type="GO" id="GO:0005634">
    <property type="term" value="C:nucleus"/>
    <property type="evidence" value="ECO:0007669"/>
    <property type="project" value="TreeGrafter"/>
</dbReference>
<dbReference type="SMART" id="SM00584">
    <property type="entry name" value="TLDc"/>
    <property type="match status" value="1"/>
</dbReference>
<feature type="domain" description="TLDc" evidence="6">
    <location>
        <begin position="216"/>
        <end position="402"/>
    </location>
</feature>
<comment type="subcellular location">
    <subcellularLocation>
        <location evidence="1">Mitochondrion</location>
    </subcellularLocation>
</comment>
<evidence type="ECO:0000313" key="8">
    <source>
        <dbReference type="Proteomes" id="UP000252139"/>
    </source>
</evidence>
<gene>
    <name evidence="7" type="primary">OXR1_3</name>
    <name evidence="7" type="ORF">CU097_010026</name>
</gene>
<sequence length="403" mass="44898">MKRHSTASSILSKDKSVPLHRSMTDEHNNTYNDHHPSPFTRFVSKLLGLKKTDHSTVRPRPHKSHSTTSITKSSVILSSSYHTTSSSTSPTSPTTTTTTADHENDLPKRKTAISFAIPDHPKHTKCIDTQKDEDETSSILSTSLISVSSMSSSVSSFNSAASTSFIFVCANNNKNTTTAIDVLTNLATAGSARSSYFADFDLPPIMLQDRKLDTEPVLTENIAEMASSIMLQLRYRVASSWKLLYSLDQHGVSLYTLYSLTRDYDGPCILIMKDAENHVYGAYLSHTLACQHNVYYGTGECFLWKLTSDHIHPCNKEDQQNQQQQHHIAPKIKVFPWTGKNDYMILCNSDFIAIGGGEGRFGLWLNSDLEKGYSTTCPTFDNECLASKPQFQCMELEVWGLVS</sequence>
<evidence type="ECO:0000256" key="5">
    <source>
        <dbReference type="SAM" id="MobiDB-lite"/>
    </source>
</evidence>
<reference evidence="7 8" key="1">
    <citation type="journal article" date="2018" name="G3 (Bethesda)">
        <title>Phylogenetic and Phylogenomic Definition of Rhizopus Species.</title>
        <authorList>
            <person name="Gryganskyi A.P."/>
            <person name="Golan J."/>
            <person name="Dolatabadi S."/>
            <person name="Mondo S."/>
            <person name="Robb S."/>
            <person name="Idnurm A."/>
            <person name="Muszewska A."/>
            <person name="Steczkiewicz K."/>
            <person name="Masonjones S."/>
            <person name="Liao H.L."/>
            <person name="Gajdeczka M.T."/>
            <person name="Anike F."/>
            <person name="Vuek A."/>
            <person name="Anishchenko I.M."/>
            <person name="Voigt K."/>
            <person name="de Hoog G.S."/>
            <person name="Smith M.E."/>
            <person name="Heitman J."/>
            <person name="Vilgalys R."/>
            <person name="Stajich J.E."/>
        </authorList>
    </citation>
    <scope>NUCLEOTIDE SEQUENCE [LARGE SCALE GENOMIC DNA]</scope>
    <source>
        <strain evidence="7 8">CBS 357.93</strain>
    </source>
</reference>
<evidence type="ECO:0000256" key="4">
    <source>
        <dbReference type="ARBA" id="ARBA00040604"/>
    </source>
</evidence>
<dbReference type="EMBL" id="PJQL01000431">
    <property type="protein sequence ID" value="RCH95794.1"/>
    <property type="molecule type" value="Genomic_DNA"/>
</dbReference>
<evidence type="ECO:0000256" key="3">
    <source>
        <dbReference type="ARBA" id="ARBA00023128"/>
    </source>
</evidence>
<dbReference type="Proteomes" id="UP000252139">
    <property type="component" value="Unassembled WGS sequence"/>
</dbReference>
<comment type="similarity">
    <text evidence="2">Belongs to the OXR1 family.</text>
</comment>
<dbReference type="PANTHER" id="PTHR23354:SF62">
    <property type="entry name" value="MUSTARD, ISOFORM V"/>
    <property type="match status" value="1"/>
</dbReference>
<dbReference type="Pfam" id="PF07534">
    <property type="entry name" value="TLD"/>
    <property type="match status" value="1"/>
</dbReference>